<reference evidence="2" key="1">
    <citation type="journal article" date="2014" name="Front. Microbiol.">
        <title>High frequency of phylogenetically diverse reductive dehalogenase-homologous genes in deep subseafloor sedimentary metagenomes.</title>
        <authorList>
            <person name="Kawai M."/>
            <person name="Futagami T."/>
            <person name="Toyoda A."/>
            <person name="Takaki Y."/>
            <person name="Nishi S."/>
            <person name="Hori S."/>
            <person name="Arai W."/>
            <person name="Tsubouchi T."/>
            <person name="Morono Y."/>
            <person name="Uchiyama I."/>
            <person name="Ito T."/>
            <person name="Fujiyama A."/>
            <person name="Inagaki F."/>
            <person name="Takami H."/>
        </authorList>
    </citation>
    <scope>NUCLEOTIDE SEQUENCE</scope>
    <source>
        <strain evidence="2">Expedition CK06-06</strain>
    </source>
</reference>
<feature type="transmembrane region" description="Helical" evidence="1">
    <location>
        <begin position="39"/>
        <end position="63"/>
    </location>
</feature>
<organism evidence="2">
    <name type="scientific">marine sediment metagenome</name>
    <dbReference type="NCBI Taxonomy" id="412755"/>
    <lineage>
        <taxon>unclassified sequences</taxon>
        <taxon>metagenomes</taxon>
        <taxon>ecological metagenomes</taxon>
    </lineage>
</organism>
<dbReference type="AlphaFoldDB" id="X0YTH3"/>
<evidence type="ECO:0000256" key="1">
    <source>
        <dbReference type="SAM" id="Phobius"/>
    </source>
</evidence>
<gene>
    <name evidence="2" type="ORF">S01H1_75530</name>
</gene>
<dbReference type="EMBL" id="BARS01050620">
    <property type="protein sequence ID" value="GAG50032.1"/>
    <property type="molecule type" value="Genomic_DNA"/>
</dbReference>
<keyword evidence="1" id="KW-1133">Transmembrane helix</keyword>
<comment type="caution">
    <text evidence="2">The sequence shown here is derived from an EMBL/GenBank/DDBJ whole genome shotgun (WGS) entry which is preliminary data.</text>
</comment>
<protein>
    <submittedName>
        <fullName evidence="2">Uncharacterized protein</fullName>
    </submittedName>
</protein>
<keyword evidence="1" id="KW-0472">Membrane</keyword>
<evidence type="ECO:0000313" key="2">
    <source>
        <dbReference type="EMBL" id="GAG50032.1"/>
    </source>
</evidence>
<feature type="transmembrane region" description="Helical" evidence="1">
    <location>
        <begin position="7"/>
        <end position="27"/>
    </location>
</feature>
<proteinExistence type="predicted"/>
<accession>X0YTH3</accession>
<sequence>MKFILRTIEILLVILAVTTFLVVVFLYKPNWSPFQEPTFGNNVIPVATLVAAWTTLFVAYAAFRTIRSNREKEERDRKHQLLNEIIEWAVDISKCGIEKGYPDISNLIESYSVWLNISDKIGDIILCFKEMRGENQYVGEVIKILDHDLGEASKTLIDEFEEHIKLLLLCETYMKGREKAW</sequence>
<keyword evidence="1" id="KW-0812">Transmembrane</keyword>
<name>X0YTH3_9ZZZZ</name>
<feature type="non-terminal residue" evidence="2">
    <location>
        <position position="181"/>
    </location>
</feature>